<name>A0A5B7ZRD6_9GAMM</name>
<proteinExistence type="predicted"/>
<organism evidence="1 2">
    <name type="scientific">Thermomonas aquatica</name>
    <dbReference type="NCBI Taxonomy" id="2202149"/>
    <lineage>
        <taxon>Bacteria</taxon>
        <taxon>Pseudomonadati</taxon>
        <taxon>Pseudomonadota</taxon>
        <taxon>Gammaproteobacteria</taxon>
        <taxon>Lysobacterales</taxon>
        <taxon>Lysobacteraceae</taxon>
        <taxon>Thermomonas</taxon>
    </lineage>
</organism>
<protein>
    <submittedName>
        <fullName evidence="1">Uncharacterized protein</fullName>
    </submittedName>
</protein>
<sequence>MTDLTIHNIRPKLDERLRRLADLQGFTVDEVAIEALSIGVDAIEDRVRKHLLNTREQVALKEAIDQIQKVPDAAFGMIGKLPPRG</sequence>
<keyword evidence="2" id="KW-1185">Reference proteome</keyword>
<evidence type="ECO:0000313" key="1">
    <source>
        <dbReference type="EMBL" id="QDA57528.1"/>
    </source>
</evidence>
<dbReference type="RefSeq" id="WP_139716579.1">
    <property type="nucleotide sequence ID" value="NZ_CP040871.1"/>
</dbReference>
<dbReference type="Proteomes" id="UP000308149">
    <property type="component" value="Chromosome"/>
</dbReference>
<reference evidence="1 2" key="1">
    <citation type="submission" date="2019-06" db="EMBL/GenBank/DDBJ databases">
        <title>Thermomonas aquatica sp. nov., isolated from an industrial wastewater treatment plant.</title>
        <authorList>
            <person name="Jeon J.H."/>
            <person name="Park D.-S."/>
        </authorList>
    </citation>
    <scope>NUCLEOTIDE SEQUENCE [LARGE SCALE GENOMIC DNA]</scope>
    <source>
        <strain evidence="1 2">SY21</strain>
    </source>
</reference>
<dbReference type="OrthoDB" id="5966436at2"/>
<gene>
    <name evidence="1" type="ORF">FHQ07_09520</name>
</gene>
<dbReference type="KEGG" id="thes:FHQ07_09520"/>
<dbReference type="EMBL" id="CP040871">
    <property type="protein sequence ID" value="QDA57528.1"/>
    <property type="molecule type" value="Genomic_DNA"/>
</dbReference>
<evidence type="ECO:0000313" key="2">
    <source>
        <dbReference type="Proteomes" id="UP000308149"/>
    </source>
</evidence>
<dbReference type="AlphaFoldDB" id="A0A5B7ZRD6"/>
<accession>A0A5B7ZRD6</accession>